<evidence type="ECO:0000313" key="2">
    <source>
        <dbReference type="EMBL" id="OYR58626.1"/>
    </source>
</evidence>
<dbReference type="EMBL" id="NHPJ01000027">
    <property type="protein sequence ID" value="OYR58626.1"/>
    <property type="molecule type" value="Genomic_DNA"/>
</dbReference>
<feature type="compositionally biased region" description="Polar residues" evidence="1">
    <location>
        <begin position="293"/>
        <end position="313"/>
    </location>
</feature>
<dbReference type="Proteomes" id="UP000216308">
    <property type="component" value="Unassembled WGS sequence"/>
</dbReference>
<keyword evidence="3" id="KW-1185">Reference proteome</keyword>
<name>A0A256IQQ0_9EURY</name>
<gene>
    <name evidence="2" type="ORF">DJ70_02555</name>
</gene>
<evidence type="ECO:0000256" key="1">
    <source>
        <dbReference type="SAM" id="MobiDB-lite"/>
    </source>
</evidence>
<feature type="compositionally biased region" description="Pro residues" evidence="1">
    <location>
        <begin position="105"/>
        <end position="141"/>
    </location>
</feature>
<protein>
    <submittedName>
        <fullName evidence="2">Uncharacterized protein</fullName>
    </submittedName>
</protein>
<feature type="region of interest" description="Disordered" evidence="1">
    <location>
        <begin position="1"/>
        <end position="21"/>
    </location>
</feature>
<reference evidence="2 3" key="1">
    <citation type="journal article" date="2014" name="Front. Microbiol.">
        <title>Population and genomic analysis of the genus Halorubrum.</title>
        <authorList>
            <person name="Fullmer M.S."/>
            <person name="Soucy S.M."/>
            <person name="Swithers K.S."/>
            <person name="Makkay A.M."/>
            <person name="Wheeler R."/>
            <person name="Ventosa A."/>
            <person name="Gogarten J.P."/>
            <person name="Papke R.T."/>
        </authorList>
    </citation>
    <scope>NUCLEOTIDE SEQUENCE [LARGE SCALE GENOMIC DNA]</scope>
    <source>
        <strain evidence="2 3">Cb34</strain>
    </source>
</reference>
<accession>A0A256IQQ0</accession>
<comment type="caution">
    <text evidence="2">The sequence shown here is derived from an EMBL/GenBank/DDBJ whole genome shotgun (WGS) entry which is preliminary data.</text>
</comment>
<feature type="region of interest" description="Disordered" evidence="1">
    <location>
        <begin position="286"/>
        <end position="315"/>
    </location>
</feature>
<organism evidence="2 3">
    <name type="scientific">Halorubrum halodurans</name>
    <dbReference type="NCBI Taxonomy" id="1383851"/>
    <lineage>
        <taxon>Archaea</taxon>
        <taxon>Methanobacteriati</taxon>
        <taxon>Methanobacteriota</taxon>
        <taxon>Stenosarchaea group</taxon>
        <taxon>Halobacteria</taxon>
        <taxon>Halobacteriales</taxon>
        <taxon>Haloferacaceae</taxon>
        <taxon>Halorubrum</taxon>
    </lineage>
</organism>
<dbReference type="AlphaFoldDB" id="A0A256IQQ0"/>
<proteinExistence type="predicted"/>
<feature type="region of interest" description="Disordered" evidence="1">
    <location>
        <begin position="94"/>
        <end position="148"/>
    </location>
</feature>
<evidence type="ECO:0000313" key="3">
    <source>
        <dbReference type="Proteomes" id="UP000216308"/>
    </source>
</evidence>
<sequence>MMSGSPSSAGGGKQWGEHIDLNERRNELLEDLKDSMEDGNFDRASRLGSMGGGLALGGIALGASALSNVLSNFSWPSLPELKQPGWLPPEINRPDWLPLGIAEPDPVPVEDPAPVPVSDPDPMPVSDPDPMPVSDPDPMPVEDPQTMPVEDPDPIPVEEPDPIQVDFGLPEISGEDLLGGALVGGGAIGGGLLGRELLKGSGSKILQGGSGAAAGSRGFGLPAPGFLLGDRAAEAQRKDPDERGFIDRKLAGLVDGLGGIGGTRMMLAGGSGEGSLADVAGPVARTALDSSPDRNSYSGSASTRRPASASVENNVDADVSPQIRIDLNTDRLVSEVEREFDSAMREVKGELTDRIEAVEQDLENLRRDLTQGR</sequence>